<dbReference type="Proteomes" id="UP000033103">
    <property type="component" value="Chromosome"/>
</dbReference>
<name>A0A0E3ZBK6_9FUSO</name>
<organism evidence="2 3">
    <name type="scientific">Sneathia vaginalis</name>
    <dbReference type="NCBI Taxonomy" id="187101"/>
    <lineage>
        <taxon>Bacteria</taxon>
        <taxon>Fusobacteriati</taxon>
        <taxon>Fusobacteriota</taxon>
        <taxon>Fusobacteriia</taxon>
        <taxon>Fusobacteriales</taxon>
        <taxon>Leptotrichiaceae</taxon>
        <taxon>Sneathia</taxon>
    </lineage>
</organism>
<evidence type="ECO:0000313" key="3">
    <source>
        <dbReference type="Proteomes" id="UP000033103"/>
    </source>
</evidence>
<dbReference type="AlphaFoldDB" id="A0A0E3ZBK6"/>
<proteinExistence type="predicted"/>
<dbReference type="Gene3D" id="6.10.250.2410">
    <property type="match status" value="1"/>
</dbReference>
<accession>A0A0E3ZBK6</accession>
<dbReference type="HOGENOM" id="CLU_038686_3_3_0"/>
<gene>
    <name evidence="2" type="ORF">VC03_03390</name>
</gene>
<dbReference type="PANTHER" id="PTHR33969:SF2">
    <property type="entry name" value="SEGREGATION AND CONDENSATION PROTEIN A"/>
    <property type="match status" value="1"/>
</dbReference>
<dbReference type="RefSeq" id="WP_046328671.1">
    <property type="nucleotide sequence ID" value="NZ_CP011280.1"/>
</dbReference>
<sequence length="228" mass="26813">MITIKIENFEGPLDLLLHLIEEKKMDIQNISISEVIDEYLDIINTYEKNNLKVKVEFLQMASILIEIKAFSILRKDTLNENKVRLESRLKEYKLFKEFSEIFSNNEDRYFRTFSKQGDMDYDSYIIEHDNTILSSKNLQDCLNNIVLKLVGNKNSIKIDTEEDFTKEDAISIINKVPINTKTNFIDLLNGKFSKKCIVVLFTAILELYKENLLDIIIEENSFSIRRDY</sequence>
<dbReference type="KEGG" id="sns:VC03_03390"/>
<dbReference type="PANTHER" id="PTHR33969">
    <property type="entry name" value="SEGREGATION AND CONDENSATION PROTEIN A"/>
    <property type="match status" value="1"/>
</dbReference>
<dbReference type="Pfam" id="PF02616">
    <property type="entry name" value="SMC_ScpA"/>
    <property type="match status" value="1"/>
</dbReference>
<evidence type="ECO:0000256" key="1">
    <source>
        <dbReference type="ARBA" id="ARBA00044777"/>
    </source>
</evidence>
<dbReference type="InterPro" id="IPR003768">
    <property type="entry name" value="ScpA"/>
</dbReference>
<protein>
    <recommendedName>
        <fullName evidence="1">Segregation and condensation protein A</fullName>
    </recommendedName>
</protein>
<dbReference type="STRING" id="187101.VC03_03390"/>
<keyword evidence="3" id="KW-1185">Reference proteome</keyword>
<reference evidence="2 3" key="1">
    <citation type="journal article" date="2012" name="BMC Genomics">
        <title>Genomic sequence analysis and characterization of Sneathia amnii sp. nov.</title>
        <authorList>
            <consortium name="Vaginal Microbiome Consortium (additional members)"/>
            <person name="Harwich M.D.Jr."/>
            <person name="Serrano M.G."/>
            <person name="Fettweis J.M."/>
            <person name="Alves J.M."/>
            <person name="Reimers M.A."/>
            <person name="Buck G.A."/>
            <person name="Jefferson K.K."/>
        </authorList>
    </citation>
    <scope>NUCLEOTIDE SEQUENCE [LARGE SCALE GENOMIC DNA]</scope>
    <source>
        <strain evidence="2 3">SN35</strain>
    </source>
</reference>
<evidence type="ECO:0000313" key="2">
    <source>
        <dbReference type="EMBL" id="AKC95565.1"/>
    </source>
</evidence>
<dbReference type="PATRIC" id="fig|1069640.6.peg.668"/>
<dbReference type="OrthoDB" id="9811016at2"/>
<dbReference type="EMBL" id="CP011280">
    <property type="protein sequence ID" value="AKC95565.1"/>
    <property type="molecule type" value="Genomic_DNA"/>
</dbReference>